<evidence type="ECO:0000256" key="1">
    <source>
        <dbReference type="SAM" id="Phobius"/>
    </source>
</evidence>
<accession>A0A0F9LEJ7</accession>
<sequence length="71" mass="7361">MYILPGSVGMVPGACMAVTGGHGAHIARVLVVQCPGLRVRLLVTSLTYLSLPVVGTIRVPTCVVASIMMLL</sequence>
<comment type="caution">
    <text evidence="2">The sequence shown here is derived from an EMBL/GenBank/DDBJ whole genome shotgun (WGS) entry which is preliminary data.</text>
</comment>
<keyword evidence="1" id="KW-0812">Transmembrane</keyword>
<feature type="transmembrane region" description="Helical" evidence="1">
    <location>
        <begin position="46"/>
        <end position="70"/>
    </location>
</feature>
<name>A0A0F9LEJ7_9ZZZZ</name>
<proteinExistence type="predicted"/>
<organism evidence="2">
    <name type="scientific">marine sediment metagenome</name>
    <dbReference type="NCBI Taxonomy" id="412755"/>
    <lineage>
        <taxon>unclassified sequences</taxon>
        <taxon>metagenomes</taxon>
        <taxon>ecological metagenomes</taxon>
    </lineage>
</organism>
<dbReference type="AlphaFoldDB" id="A0A0F9LEJ7"/>
<protein>
    <submittedName>
        <fullName evidence="2">Uncharacterized protein</fullName>
    </submittedName>
</protein>
<reference evidence="2" key="1">
    <citation type="journal article" date="2015" name="Nature">
        <title>Complex archaea that bridge the gap between prokaryotes and eukaryotes.</title>
        <authorList>
            <person name="Spang A."/>
            <person name="Saw J.H."/>
            <person name="Jorgensen S.L."/>
            <person name="Zaremba-Niedzwiedzka K."/>
            <person name="Martijn J."/>
            <person name="Lind A.E."/>
            <person name="van Eijk R."/>
            <person name="Schleper C."/>
            <person name="Guy L."/>
            <person name="Ettema T.J."/>
        </authorList>
    </citation>
    <scope>NUCLEOTIDE SEQUENCE</scope>
</reference>
<gene>
    <name evidence="2" type="ORF">LCGC14_1223790</name>
</gene>
<keyword evidence="1" id="KW-0472">Membrane</keyword>
<evidence type="ECO:0000313" key="2">
    <source>
        <dbReference type="EMBL" id="KKM91908.1"/>
    </source>
</evidence>
<dbReference type="EMBL" id="LAZR01006469">
    <property type="protein sequence ID" value="KKM91908.1"/>
    <property type="molecule type" value="Genomic_DNA"/>
</dbReference>
<keyword evidence="1" id="KW-1133">Transmembrane helix</keyword>